<accession>A0A840A8U0</accession>
<dbReference type="PANTHER" id="PTHR33387">
    <property type="entry name" value="RMLC-LIKE JELLY ROLL FOLD PROTEIN"/>
    <property type="match status" value="1"/>
</dbReference>
<dbReference type="RefSeq" id="WP_184382219.1">
    <property type="nucleotide sequence ID" value="NZ_JACIDJ010000001.1"/>
</dbReference>
<dbReference type="EMBL" id="JACIDJ010000001">
    <property type="protein sequence ID" value="MBB3897292.1"/>
    <property type="molecule type" value="Genomic_DNA"/>
</dbReference>
<organism evidence="2 3">
    <name type="scientific">Roseococcus suduntuyensis</name>
    <dbReference type="NCBI Taxonomy" id="455361"/>
    <lineage>
        <taxon>Bacteria</taxon>
        <taxon>Pseudomonadati</taxon>
        <taxon>Pseudomonadota</taxon>
        <taxon>Alphaproteobacteria</taxon>
        <taxon>Acetobacterales</taxon>
        <taxon>Roseomonadaceae</taxon>
        <taxon>Roseococcus</taxon>
    </lineage>
</organism>
<dbReference type="PANTHER" id="PTHR33387:SF3">
    <property type="entry name" value="DUF985 DOMAIN-CONTAINING PROTEIN"/>
    <property type="match status" value="1"/>
</dbReference>
<dbReference type="Pfam" id="PF06172">
    <property type="entry name" value="Cupin_5"/>
    <property type="match status" value="1"/>
</dbReference>
<keyword evidence="3" id="KW-1185">Reference proteome</keyword>
<dbReference type="Gene3D" id="2.60.120.10">
    <property type="entry name" value="Jelly Rolls"/>
    <property type="match status" value="1"/>
</dbReference>
<dbReference type="AlphaFoldDB" id="A0A840A8U0"/>
<dbReference type="InterPro" id="IPR011051">
    <property type="entry name" value="RmlC_Cupin_sf"/>
</dbReference>
<comment type="caution">
    <text evidence="2">The sequence shown here is derived from an EMBL/GenBank/DDBJ whole genome shotgun (WGS) entry which is preliminary data.</text>
</comment>
<reference evidence="2 3" key="1">
    <citation type="submission" date="2020-08" db="EMBL/GenBank/DDBJ databases">
        <title>Genomic Encyclopedia of Type Strains, Phase IV (KMG-IV): sequencing the most valuable type-strain genomes for metagenomic binning, comparative biology and taxonomic classification.</title>
        <authorList>
            <person name="Goeker M."/>
        </authorList>
    </citation>
    <scope>NUCLEOTIDE SEQUENCE [LARGE SCALE GENOMIC DNA]</scope>
    <source>
        <strain evidence="2 3">DSM 19979</strain>
    </source>
</reference>
<gene>
    <name evidence="2" type="ORF">GGQ83_000718</name>
</gene>
<dbReference type="InterPro" id="IPR009327">
    <property type="entry name" value="Cupin_DUF985"/>
</dbReference>
<dbReference type="CDD" id="cd06121">
    <property type="entry name" value="cupin_YML079wp"/>
    <property type="match status" value="1"/>
</dbReference>
<evidence type="ECO:0000259" key="1">
    <source>
        <dbReference type="Pfam" id="PF06172"/>
    </source>
</evidence>
<evidence type="ECO:0000313" key="3">
    <source>
        <dbReference type="Proteomes" id="UP000553193"/>
    </source>
</evidence>
<sequence>MNLADPALDAREIVTALGMQPHPEGGYYREIWRDRPEDGSRGASTAIYYLLGPGDVSHWHRVDADEAWHWYGGGPLVLTMSPDGHDASAHHLGPDLGAGQLPFLMVPRGVWQSAASLGRWTLVGCTVSPAFDFAGFEMAPPDWRPTPRAPSGR</sequence>
<protein>
    <recommendedName>
        <fullName evidence="1">DUF985 domain-containing protein</fullName>
    </recommendedName>
</protein>
<feature type="domain" description="DUF985" evidence="1">
    <location>
        <begin position="12"/>
        <end position="139"/>
    </location>
</feature>
<proteinExistence type="predicted"/>
<dbReference type="Proteomes" id="UP000553193">
    <property type="component" value="Unassembled WGS sequence"/>
</dbReference>
<dbReference type="SUPFAM" id="SSF51182">
    <property type="entry name" value="RmlC-like cupins"/>
    <property type="match status" value="1"/>
</dbReference>
<dbReference type="InterPro" id="IPR014710">
    <property type="entry name" value="RmlC-like_jellyroll"/>
</dbReference>
<name>A0A840A8U0_9PROT</name>
<dbReference type="InterPro" id="IPR039935">
    <property type="entry name" value="YML079W-like"/>
</dbReference>
<evidence type="ECO:0000313" key="2">
    <source>
        <dbReference type="EMBL" id="MBB3897292.1"/>
    </source>
</evidence>